<accession>A0A9Q3KQ55</accession>
<dbReference type="GO" id="GO:0003676">
    <property type="term" value="F:nucleic acid binding"/>
    <property type="evidence" value="ECO:0007669"/>
    <property type="project" value="InterPro"/>
</dbReference>
<protein>
    <recommendedName>
        <fullName evidence="4">CCHC-type domain-containing protein</fullName>
    </recommendedName>
</protein>
<dbReference type="EMBL" id="AVOT02117229">
    <property type="protein sequence ID" value="MBW0584201.1"/>
    <property type="molecule type" value="Genomic_DNA"/>
</dbReference>
<keyword evidence="2" id="KW-0863">Zinc-finger</keyword>
<dbReference type="InterPro" id="IPR036875">
    <property type="entry name" value="Znf_CCHC_sf"/>
</dbReference>
<evidence type="ECO:0000313" key="5">
    <source>
        <dbReference type="EMBL" id="MBW0584201.1"/>
    </source>
</evidence>
<dbReference type="AlphaFoldDB" id="A0A9Q3KQ55"/>
<evidence type="ECO:0000256" key="2">
    <source>
        <dbReference type="PROSITE-ProRule" id="PRU00047"/>
    </source>
</evidence>
<keyword evidence="6" id="KW-1185">Reference proteome</keyword>
<evidence type="ECO:0000259" key="4">
    <source>
        <dbReference type="PROSITE" id="PS50158"/>
    </source>
</evidence>
<feature type="domain" description="CCHC-type" evidence="4">
    <location>
        <begin position="130"/>
        <end position="144"/>
    </location>
</feature>
<dbReference type="Pfam" id="PF00098">
    <property type="entry name" value="zf-CCHC"/>
    <property type="match status" value="1"/>
</dbReference>
<dbReference type="GO" id="GO:0008270">
    <property type="term" value="F:zinc ion binding"/>
    <property type="evidence" value="ECO:0007669"/>
    <property type="project" value="UniProtKB-KW"/>
</dbReference>
<sequence>MSDVFRLMDSATKNVIADVNGNNCEILNMKIQYVLEKQEALEALDHVMEDLEDDVRHLELVEDRLTACELKIDICNAGSSSERALCYKRKRIDSFNMWECKGSSPYCKRSRVNQHKRGKRPQVKKMSRVRCYNCDKKGHYARNCCEPKKRRIEDPSWNSDEYQLELSGSMWDITPEMKLKGLAPAN</sequence>
<dbReference type="GO" id="GO:0006397">
    <property type="term" value="P:mRNA processing"/>
    <property type="evidence" value="ECO:0007669"/>
    <property type="project" value="UniProtKB-KW"/>
</dbReference>
<reference evidence="5" key="1">
    <citation type="submission" date="2021-03" db="EMBL/GenBank/DDBJ databases">
        <title>Draft genome sequence of rust myrtle Austropuccinia psidii MF-1, a brazilian biotype.</title>
        <authorList>
            <person name="Quecine M.C."/>
            <person name="Pachon D.M.R."/>
            <person name="Bonatelli M.L."/>
            <person name="Correr F.H."/>
            <person name="Franceschini L.M."/>
            <person name="Leite T.F."/>
            <person name="Margarido G.R.A."/>
            <person name="Almeida C.A."/>
            <person name="Ferrarezi J.A."/>
            <person name="Labate C.A."/>
        </authorList>
    </citation>
    <scope>NUCLEOTIDE SEQUENCE</scope>
    <source>
        <strain evidence="5">MF-1</strain>
    </source>
</reference>
<name>A0A9Q3KQ55_9BASI</name>
<keyword evidence="1" id="KW-0507">mRNA processing</keyword>
<keyword evidence="2" id="KW-0862">Zinc</keyword>
<dbReference type="SUPFAM" id="SSF57756">
    <property type="entry name" value="Retrovirus zinc finger-like domains"/>
    <property type="match status" value="1"/>
</dbReference>
<keyword evidence="3" id="KW-0175">Coiled coil</keyword>
<keyword evidence="2" id="KW-0479">Metal-binding</keyword>
<dbReference type="InterPro" id="IPR001878">
    <property type="entry name" value="Znf_CCHC"/>
</dbReference>
<evidence type="ECO:0000256" key="3">
    <source>
        <dbReference type="SAM" id="Coils"/>
    </source>
</evidence>
<organism evidence="5 6">
    <name type="scientific">Austropuccinia psidii MF-1</name>
    <dbReference type="NCBI Taxonomy" id="1389203"/>
    <lineage>
        <taxon>Eukaryota</taxon>
        <taxon>Fungi</taxon>
        <taxon>Dikarya</taxon>
        <taxon>Basidiomycota</taxon>
        <taxon>Pucciniomycotina</taxon>
        <taxon>Pucciniomycetes</taxon>
        <taxon>Pucciniales</taxon>
        <taxon>Sphaerophragmiaceae</taxon>
        <taxon>Austropuccinia</taxon>
    </lineage>
</organism>
<gene>
    <name evidence="5" type="ORF">O181_123916</name>
</gene>
<dbReference type="OrthoDB" id="3058835at2759"/>
<dbReference type="PROSITE" id="PS50158">
    <property type="entry name" value="ZF_CCHC"/>
    <property type="match status" value="1"/>
</dbReference>
<comment type="caution">
    <text evidence="5">The sequence shown here is derived from an EMBL/GenBank/DDBJ whole genome shotgun (WGS) entry which is preliminary data.</text>
</comment>
<evidence type="ECO:0000256" key="1">
    <source>
        <dbReference type="ARBA" id="ARBA00022664"/>
    </source>
</evidence>
<evidence type="ECO:0000313" key="6">
    <source>
        <dbReference type="Proteomes" id="UP000765509"/>
    </source>
</evidence>
<feature type="coiled-coil region" evidence="3">
    <location>
        <begin position="34"/>
        <end position="61"/>
    </location>
</feature>
<dbReference type="Gene3D" id="4.10.60.10">
    <property type="entry name" value="Zinc finger, CCHC-type"/>
    <property type="match status" value="1"/>
</dbReference>
<dbReference type="Proteomes" id="UP000765509">
    <property type="component" value="Unassembled WGS sequence"/>
</dbReference>
<proteinExistence type="predicted"/>